<dbReference type="PANTHER" id="PTHR21089:SF1">
    <property type="entry name" value="BIFUNCTIONAL 3-DEHYDROQUINATE DEHYDRATASE_SHIKIMATE DEHYDROGENASE, CHLOROPLASTIC"/>
    <property type="match status" value="1"/>
</dbReference>
<dbReference type="InterPro" id="IPR022893">
    <property type="entry name" value="Shikimate_DH_fam"/>
</dbReference>
<dbReference type="InterPro" id="IPR046346">
    <property type="entry name" value="Aminoacid_DH-like_N_sf"/>
</dbReference>
<dbReference type="KEGG" id="hadh:FRZ61_45590"/>
<evidence type="ECO:0000259" key="4">
    <source>
        <dbReference type="Pfam" id="PF08501"/>
    </source>
</evidence>
<dbReference type="AlphaFoldDB" id="A0A5J6N3Y1"/>
<dbReference type="CDD" id="cd01065">
    <property type="entry name" value="NAD_bind_Shikimate_DH"/>
    <property type="match status" value="1"/>
</dbReference>
<accession>A0A5J6N3Y1</accession>
<dbReference type="Pfam" id="PF08501">
    <property type="entry name" value="Shikimate_dh_N"/>
    <property type="match status" value="1"/>
</dbReference>
<dbReference type="Gene3D" id="3.40.50.10860">
    <property type="entry name" value="Leucine Dehydrogenase, chain A, domain 1"/>
    <property type="match status" value="1"/>
</dbReference>
<name>A0A5J6N3Y1_9PROT</name>
<organism evidence="5 6">
    <name type="scientific">Hypericibacter adhaerens</name>
    <dbReference type="NCBI Taxonomy" id="2602016"/>
    <lineage>
        <taxon>Bacteria</taxon>
        <taxon>Pseudomonadati</taxon>
        <taxon>Pseudomonadota</taxon>
        <taxon>Alphaproteobacteria</taxon>
        <taxon>Rhodospirillales</taxon>
        <taxon>Dongiaceae</taxon>
        <taxon>Hypericibacter</taxon>
    </lineage>
</organism>
<dbReference type="Proteomes" id="UP000325797">
    <property type="component" value="Chromosome"/>
</dbReference>
<keyword evidence="3" id="KW-0057">Aromatic amino acid biosynthesis</keyword>
<dbReference type="PANTHER" id="PTHR21089">
    <property type="entry name" value="SHIKIMATE DEHYDROGENASE"/>
    <property type="match status" value="1"/>
</dbReference>
<comment type="pathway">
    <text evidence="1">Metabolic intermediate biosynthesis; chorismate biosynthesis; chorismate from D-erythrose 4-phosphate and phosphoenolpyruvate: step 4/7.</text>
</comment>
<dbReference type="Gene3D" id="3.40.50.720">
    <property type="entry name" value="NAD(P)-binding Rossmann-like Domain"/>
    <property type="match status" value="1"/>
</dbReference>
<evidence type="ECO:0000256" key="2">
    <source>
        <dbReference type="ARBA" id="ARBA00023002"/>
    </source>
</evidence>
<dbReference type="GO" id="GO:0009423">
    <property type="term" value="P:chorismate biosynthetic process"/>
    <property type="evidence" value="ECO:0007669"/>
    <property type="project" value="TreeGrafter"/>
</dbReference>
<dbReference type="RefSeq" id="WP_151119880.1">
    <property type="nucleotide sequence ID" value="NZ_CP042582.1"/>
</dbReference>
<evidence type="ECO:0000313" key="6">
    <source>
        <dbReference type="Proteomes" id="UP000325797"/>
    </source>
</evidence>
<dbReference type="OrthoDB" id="7873617at2"/>
<evidence type="ECO:0000313" key="5">
    <source>
        <dbReference type="EMBL" id="QEX24618.1"/>
    </source>
</evidence>
<keyword evidence="2" id="KW-0560">Oxidoreductase</keyword>
<dbReference type="InterPro" id="IPR036291">
    <property type="entry name" value="NAD(P)-bd_dom_sf"/>
</dbReference>
<dbReference type="SUPFAM" id="SSF53223">
    <property type="entry name" value="Aminoacid dehydrogenase-like, N-terminal domain"/>
    <property type="match status" value="1"/>
</dbReference>
<dbReference type="SUPFAM" id="SSF51735">
    <property type="entry name" value="NAD(P)-binding Rossmann-fold domains"/>
    <property type="match status" value="1"/>
</dbReference>
<dbReference type="EMBL" id="CP042582">
    <property type="protein sequence ID" value="QEX24618.1"/>
    <property type="molecule type" value="Genomic_DNA"/>
</dbReference>
<protein>
    <submittedName>
        <fullName evidence="5">Shikimate dehydrogenase</fullName>
    </submittedName>
</protein>
<keyword evidence="3" id="KW-0028">Amino-acid biosynthesis</keyword>
<gene>
    <name evidence="5" type="primary">rifI</name>
    <name evidence="5" type="ORF">FRZ61_45590</name>
</gene>
<keyword evidence="6" id="KW-1185">Reference proteome</keyword>
<evidence type="ECO:0000256" key="3">
    <source>
        <dbReference type="ARBA" id="ARBA00023141"/>
    </source>
</evidence>
<reference evidence="5 6" key="1">
    <citation type="submission" date="2019-08" db="EMBL/GenBank/DDBJ databases">
        <title>Hyperibacter terrae gen. nov., sp. nov. and Hyperibacter viscosus sp. nov., two new members in the family Rhodospirillaceae isolated from the rhizosphere of Hypericum perforatum.</title>
        <authorList>
            <person name="Noviana Z."/>
        </authorList>
    </citation>
    <scope>NUCLEOTIDE SEQUENCE [LARGE SCALE GENOMIC DNA]</scope>
    <source>
        <strain evidence="5 6">R5959</strain>
    </source>
</reference>
<dbReference type="InterPro" id="IPR013708">
    <property type="entry name" value="Shikimate_DH-bd_N"/>
</dbReference>
<dbReference type="GO" id="GO:0009073">
    <property type="term" value="P:aromatic amino acid family biosynthetic process"/>
    <property type="evidence" value="ECO:0007669"/>
    <property type="project" value="UniProtKB-KW"/>
</dbReference>
<proteinExistence type="predicted"/>
<dbReference type="GO" id="GO:0050661">
    <property type="term" value="F:NADP binding"/>
    <property type="evidence" value="ECO:0007669"/>
    <property type="project" value="TreeGrafter"/>
</dbReference>
<sequence>MRETGGRRIEMIGTPIDHVRTPDLLNRLFEREGQALRVVKKRLGPVALGRHVEALRRSGDVAGLVVTTPLKSGICAHLDRRTPLVRLLGAANCIRFDGDSWIGANFDGHGFEAAVRAAGLELAGRRFLLAGSGGAGTAIAARIVGAGAAALTIIDSDSGKVTDFLQALRRLARGCVLGDAVAGKARYDILVNATPLGMNRGDPSPFAPGIVRDAGAVVDIVIAEQPSRLRRDAERFGRTFVEGTAMVQGQVELFRRFLTTSATSEAALSRAAAKASGRGAPG</sequence>
<evidence type="ECO:0000256" key="1">
    <source>
        <dbReference type="ARBA" id="ARBA00004871"/>
    </source>
</evidence>
<dbReference type="GO" id="GO:0004764">
    <property type="term" value="F:shikimate 3-dehydrogenase (NADP+) activity"/>
    <property type="evidence" value="ECO:0007669"/>
    <property type="project" value="InterPro"/>
</dbReference>
<dbReference type="GO" id="GO:0005829">
    <property type="term" value="C:cytosol"/>
    <property type="evidence" value="ECO:0007669"/>
    <property type="project" value="TreeGrafter"/>
</dbReference>
<feature type="domain" description="Shikimate dehydrogenase substrate binding N-terminal" evidence="4">
    <location>
        <begin position="12"/>
        <end position="94"/>
    </location>
</feature>
<dbReference type="GO" id="GO:0019632">
    <property type="term" value="P:shikimate metabolic process"/>
    <property type="evidence" value="ECO:0007669"/>
    <property type="project" value="TreeGrafter"/>
</dbReference>